<gene>
    <name evidence="10" type="primary">hydE</name>
    <name evidence="10" type="ORF">E7027_03930</name>
</gene>
<dbReference type="Gene3D" id="3.20.20.70">
    <property type="entry name" value="Aldolase class I"/>
    <property type="match status" value="1"/>
</dbReference>
<comment type="cofactor">
    <cofactor evidence="7">
        <name>[4Fe-4S] cluster</name>
        <dbReference type="ChEBI" id="CHEBI:49883"/>
    </cofactor>
    <text evidence="7">Binds 1 [4Fe-4S] cluster. The cluster is coordinated with 3 cysteines and an exchangeable S-adenosyl-L-methionine.</text>
</comment>
<keyword evidence="1 7" id="KW-0004">4Fe-4S</keyword>
<feature type="binding site" evidence="7">
    <location>
        <position position="66"/>
    </location>
    <ligand>
        <name>[4Fe-4S] cluster</name>
        <dbReference type="ChEBI" id="CHEBI:49883"/>
        <note>4Fe-4S-S-AdoMet</note>
    </ligand>
</feature>
<name>A0A928DPN9_9BACT</name>
<dbReference type="SFLD" id="SFLDG01082">
    <property type="entry name" value="B12-binding_domain_containing"/>
    <property type="match status" value="1"/>
</dbReference>
<dbReference type="PIRSF" id="PIRSF004762">
    <property type="entry name" value="CHP00423"/>
    <property type="match status" value="1"/>
</dbReference>
<dbReference type="InterPro" id="IPR006638">
    <property type="entry name" value="Elp3/MiaA/NifB-like_rSAM"/>
</dbReference>
<feature type="binding site" evidence="8">
    <location>
        <position position="179"/>
    </location>
    <ligand>
        <name>S-adenosyl-L-methionine</name>
        <dbReference type="ChEBI" id="CHEBI:59789"/>
    </ligand>
</feature>
<dbReference type="InterPro" id="IPR058240">
    <property type="entry name" value="rSAM_sf"/>
</dbReference>
<keyword evidence="3" id="KW-0479">Metal-binding</keyword>
<dbReference type="InterPro" id="IPR007197">
    <property type="entry name" value="rSAM"/>
</dbReference>
<evidence type="ECO:0000259" key="9">
    <source>
        <dbReference type="PROSITE" id="PS51918"/>
    </source>
</evidence>
<dbReference type="GO" id="GO:0051539">
    <property type="term" value="F:4 iron, 4 sulfur cluster binding"/>
    <property type="evidence" value="ECO:0007669"/>
    <property type="project" value="UniProtKB-KW"/>
</dbReference>
<dbReference type="PANTHER" id="PTHR43726:SF1">
    <property type="entry name" value="BIOTIN SYNTHASE"/>
    <property type="match status" value="1"/>
</dbReference>
<organism evidence="10 11">
    <name type="scientific">Candidatus Avelusimicrobium gallicola</name>
    <dbReference type="NCBI Taxonomy" id="2562704"/>
    <lineage>
        <taxon>Bacteria</taxon>
        <taxon>Pseudomonadati</taxon>
        <taxon>Elusimicrobiota</taxon>
        <taxon>Elusimicrobia</taxon>
        <taxon>Elusimicrobiales</taxon>
        <taxon>Elusimicrobiaceae</taxon>
        <taxon>Candidatus Avelusimicrobium</taxon>
    </lineage>
</organism>
<dbReference type="SMART" id="SM00876">
    <property type="entry name" value="BATS"/>
    <property type="match status" value="1"/>
</dbReference>
<dbReference type="SUPFAM" id="SSF102114">
    <property type="entry name" value="Radical SAM enzymes"/>
    <property type="match status" value="1"/>
</dbReference>
<dbReference type="EMBL" id="SUVG01000004">
    <property type="protein sequence ID" value="MBE6421263.1"/>
    <property type="molecule type" value="Genomic_DNA"/>
</dbReference>
<evidence type="ECO:0000256" key="5">
    <source>
        <dbReference type="ARBA" id="ARBA00023014"/>
    </source>
</evidence>
<dbReference type="SFLD" id="SFLDG01060">
    <property type="entry name" value="BATS_domain_containing"/>
    <property type="match status" value="1"/>
</dbReference>
<evidence type="ECO:0000256" key="8">
    <source>
        <dbReference type="PIRSR" id="PIRSR004762-2"/>
    </source>
</evidence>
<dbReference type="PANTHER" id="PTHR43726">
    <property type="entry name" value="3-METHYLORNITHINE SYNTHASE"/>
    <property type="match status" value="1"/>
</dbReference>
<feature type="binding site" evidence="8">
    <location>
        <position position="160"/>
    </location>
    <ligand>
        <name>S-adenosyl-L-methionine</name>
        <dbReference type="ChEBI" id="CHEBI:59789"/>
    </ligand>
</feature>
<dbReference type="InterPro" id="IPR010722">
    <property type="entry name" value="BATS_dom"/>
</dbReference>
<dbReference type="Pfam" id="PF04055">
    <property type="entry name" value="Radical_SAM"/>
    <property type="match status" value="1"/>
</dbReference>
<evidence type="ECO:0000256" key="1">
    <source>
        <dbReference type="ARBA" id="ARBA00022485"/>
    </source>
</evidence>
<comment type="caution">
    <text evidence="10">The sequence shown here is derived from an EMBL/GenBank/DDBJ whole genome shotgun (WGS) entry which is preliminary data.</text>
</comment>
<dbReference type="NCBIfam" id="TIGR03956">
    <property type="entry name" value="rSAM_HydE"/>
    <property type="match status" value="1"/>
</dbReference>
<dbReference type="GO" id="GO:0044272">
    <property type="term" value="P:sulfur compound biosynthetic process"/>
    <property type="evidence" value="ECO:0007669"/>
    <property type="project" value="UniProtKB-ARBA"/>
</dbReference>
<dbReference type="InterPro" id="IPR013785">
    <property type="entry name" value="Aldolase_TIM"/>
</dbReference>
<evidence type="ECO:0000313" key="11">
    <source>
        <dbReference type="Proteomes" id="UP000725649"/>
    </source>
</evidence>
<feature type="domain" description="Radical SAM core" evidence="9">
    <location>
        <begin position="48"/>
        <end position="268"/>
    </location>
</feature>
<feature type="binding site" evidence="7">
    <location>
        <position position="69"/>
    </location>
    <ligand>
        <name>[4Fe-4S] cluster</name>
        <dbReference type="ChEBI" id="CHEBI:49883"/>
        <note>4Fe-4S-S-AdoMet</note>
    </ligand>
</feature>
<keyword evidence="5 7" id="KW-0411">Iron-sulfur</keyword>
<dbReference type="GO" id="GO:0016740">
    <property type="term" value="F:transferase activity"/>
    <property type="evidence" value="ECO:0007669"/>
    <property type="project" value="TreeGrafter"/>
</dbReference>
<dbReference type="GO" id="GO:0042364">
    <property type="term" value="P:water-soluble vitamin biosynthetic process"/>
    <property type="evidence" value="ECO:0007669"/>
    <property type="project" value="UniProtKB-ARBA"/>
</dbReference>
<dbReference type="SMART" id="SM00729">
    <property type="entry name" value="Elp3"/>
    <property type="match status" value="1"/>
</dbReference>
<sequence length="350" mass="39517">MTNARERLEKLLTQKTFSKQELVDLLSLQDPTPLFEKADRVRQQFVGNGVYLRALIEFSNHCKNDCLYCGIRRSNLAADRYRLTPQDILNTAHRAAQYGYKTVVLQSGEDGWFDTDKLCEVIREIKKLDMAVTLSIGEKTYEEYKAYRQAGADRYLLRIETTDKTLYEKMDPGMSWENRLNCLHMLKELGYEVGSGSLVGLPGQTTESLAEDLLFFKNLPVDMAGIGPFIPHPHTPLAEETSNGHFELSLKMMALMRLLLPDINIPATTAMETLHPQGRALALGCGANVIMPNLTETCYRARYDLYPGKTATTLSPDDTTRSAENLIRSLGREVSHAYGFRGEYLSQKTN</sequence>
<evidence type="ECO:0000256" key="2">
    <source>
        <dbReference type="ARBA" id="ARBA00022691"/>
    </source>
</evidence>
<feature type="binding site" evidence="7">
    <location>
        <position position="62"/>
    </location>
    <ligand>
        <name>[4Fe-4S] cluster</name>
        <dbReference type="ChEBI" id="CHEBI:49883"/>
        <note>4Fe-4S-S-AdoMet</note>
    </ligand>
</feature>
<evidence type="ECO:0000256" key="4">
    <source>
        <dbReference type="ARBA" id="ARBA00023004"/>
    </source>
</evidence>
<evidence type="ECO:0000256" key="6">
    <source>
        <dbReference type="ARBA" id="ARBA00034078"/>
    </source>
</evidence>
<dbReference type="AlphaFoldDB" id="A0A928DPN9"/>
<dbReference type="Proteomes" id="UP000725649">
    <property type="component" value="Unassembled WGS sequence"/>
</dbReference>
<protein>
    <submittedName>
        <fullName evidence="10">[FeFe] hydrogenase H-cluster radical SAM maturase HydE</fullName>
    </submittedName>
</protein>
<dbReference type="CDD" id="cd01335">
    <property type="entry name" value="Radical_SAM"/>
    <property type="match status" value="1"/>
</dbReference>
<dbReference type="SFLD" id="SFLDS00029">
    <property type="entry name" value="Radical_SAM"/>
    <property type="match status" value="1"/>
</dbReference>
<dbReference type="InterPro" id="IPR024021">
    <property type="entry name" value="FeFe-hyd_HydE_rSAM"/>
</dbReference>
<proteinExistence type="predicted"/>
<evidence type="ECO:0000256" key="3">
    <source>
        <dbReference type="ARBA" id="ARBA00022723"/>
    </source>
</evidence>
<dbReference type="PROSITE" id="PS51918">
    <property type="entry name" value="RADICAL_SAM"/>
    <property type="match status" value="1"/>
</dbReference>
<feature type="binding site" evidence="8">
    <location>
        <position position="135"/>
    </location>
    <ligand>
        <name>(3R)-3-methyl-D-ornithine</name>
        <dbReference type="ChEBI" id="CHEBI:64642"/>
    </ligand>
</feature>
<dbReference type="SFLD" id="SFLDF00348">
    <property type="entry name" value="FeFe_hydrogenase_maturase_(Hyd"/>
    <property type="match status" value="1"/>
</dbReference>
<reference evidence="10" key="1">
    <citation type="submission" date="2019-04" db="EMBL/GenBank/DDBJ databases">
        <title>Evolution of Biomass-Degrading Anaerobic Consortia Revealed by Metagenomics.</title>
        <authorList>
            <person name="Peng X."/>
        </authorList>
    </citation>
    <scope>NUCLEOTIDE SEQUENCE</scope>
    <source>
        <strain evidence="10">SIG66</strain>
    </source>
</reference>
<comment type="cofactor">
    <cofactor evidence="6">
        <name>[2Fe-2S] cluster</name>
        <dbReference type="ChEBI" id="CHEBI:190135"/>
    </cofactor>
</comment>
<dbReference type="GO" id="GO:0046872">
    <property type="term" value="F:metal ion binding"/>
    <property type="evidence" value="ECO:0007669"/>
    <property type="project" value="UniProtKB-KW"/>
</dbReference>
<dbReference type="SFLD" id="SFLDG01280">
    <property type="entry name" value="HydE/PylB-like"/>
    <property type="match status" value="1"/>
</dbReference>
<dbReference type="InterPro" id="IPR034422">
    <property type="entry name" value="HydE/PylB-like"/>
</dbReference>
<accession>A0A928DPN9</accession>
<evidence type="ECO:0000256" key="7">
    <source>
        <dbReference type="PIRSR" id="PIRSR004762-1"/>
    </source>
</evidence>
<keyword evidence="4 7" id="KW-0408">Iron</keyword>
<evidence type="ECO:0000313" key="10">
    <source>
        <dbReference type="EMBL" id="MBE6421263.1"/>
    </source>
</evidence>
<keyword evidence="2 7" id="KW-0949">S-adenosyl-L-methionine</keyword>